<dbReference type="EMBL" id="CP040871">
    <property type="protein sequence ID" value="QDA58538.1"/>
    <property type="molecule type" value="Genomic_DNA"/>
</dbReference>
<keyword evidence="1" id="KW-0472">Membrane</keyword>
<dbReference type="Proteomes" id="UP000308149">
    <property type="component" value="Chromosome"/>
</dbReference>
<dbReference type="OrthoDB" id="5976163at2"/>
<keyword evidence="1" id="KW-1133">Transmembrane helix</keyword>
<keyword evidence="1" id="KW-0812">Transmembrane</keyword>
<feature type="transmembrane region" description="Helical" evidence="1">
    <location>
        <begin position="20"/>
        <end position="49"/>
    </location>
</feature>
<dbReference type="KEGG" id="thes:FHQ07_11280"/>
<accession>A0A5B7ZUA5</accession>
<sequence length="84" mass="9390">MFNRFTAPRRPRHRWLRVVLGIAGIGLLLALLFVSVFVGIAMLAAGMLWRLWKQRGKPVAHGTRANSIDGDFRVVGKAQLPLAR</sequence>
<keyword evidence="3" id="KW-1185">Reference proteome</keyword>
<reference evidence="2 3" key="1">
    <citation type="submission" date="2019-06" db="EMBL/GenBank/DDBJ databases">
        <title>Thermomonas aquatica sp. nov., isolated from an industrial wastewater treatment plant.</title>
        <authorList>
            <person name="Jeon J.H."/>
            <person name="Park D.-S."/>
        </authorList>
    </citation>
    <scope>NUCLEOTIDE SEQUENCE [LARGE SCALE GENOMIC DNA]</scope>
    <source>
        <strain evidence="2 3">SY21</strain>
    </source>
</reference>
<evidence type="ECO:0000313" key="2">
    <source>
        <dbReference type="EMBL" id="QDA58538.1"/>
    </source>
</evidence>
<protein>
    <submittedName>
        <fullName evidence="2">Uncharacterized protein</fullName>
    </submittedName>
</protein>
<proteinExistence type="predicted"/>
<organism evidence="2 3">
    <name type="scientific">Thermomonas aquatica</name>
    <dbReference type="NCBI Taxonomy" id="2202149"/>
    <lineage>
        <taxon>Bacteria</taxon>
        <taxon>Pseudomonadati</taxon>
        <taxon>Pseudomonadota</taxon>
        <taxon>Gammaproteobacteria</taxon>
        <taxon>Lysobacterales</taxon>
        <taxon>Lysobacteraceae</taxon>
        <taxon>Thermomonas</taxon>
    </lineage>
</organism>
<gene>
    <name evidence="2" type="ORF">FHQ07_11280</name>
</gene>
<evidence type="ECO:0000256" key="1">
    <source>
        <dbReference type="SAM" id="Phobius"/>
    </source>
</evidence>
<dbReference type="AlphaFoldDB" id="A0A5B7ZUA5"/>
<name>A0A5B7ZUA5_9GAMM</name>
<evidence type="ECO:0000313" key="3">
    <source>
        <dbReference type="Proteomes" id="UP000308149"/>
    </source>
</evidence>